<protein>
    <submittedName>
        <fullName evidence="2">Uncharacterized protein</fullName>
    </submittedName>
</protein>
<organism evidence="2 3">
    <name type="scientific">Paramecium octaurelia</name>
    <dbReference type="NCBI Taxonomy" id="43137"/>
    <lineage>
        <taxon>Eukaryota</taxon>
        <taxon>Sar</taxon>
        <taxon>Alveolata</taxon>
        <taxon>Ciliophora</taxon>
        <taxon>Intramacronucleata</taxon>
        <taxon>Oligohymenophorea</taxon>
        <taxon>Peniculida</taxon>
        <taxon>Parameciidae</taxon>
        <taxon>Paramecium</taxon>
    </lineage>
</organism>
<evidence type="ECO:0000313" key="3">
    <source>
        <dbReference type="Proteomes" id="UP000683925"/>
    </source>
</evidence>
<dbReference type="OrthoDB" id="297112at2759"/>
<evidence type="ECO:0000256" key="1">
    <source>
        <dbReference type="SAM" id="MobiDB-lite"/>
    </source>
</evidence>
<gene>
    <name evidence="2" type="ORF">POCTA_138.1.T0050307</name>
</gene>
<dbReference type="Proteomes" id="UP000683925">
    <property type="component" value="Unassembled WGS sequence"/>
</dbReference>
<accession>A0A8S1RYT9</accession>
<evidence type="ECO:0000313" key="2">
    <source>
        <dbReference type="EMBL" id="CAD8134191.1"/>
    </source>
</evidence>
<dbReference type="OMA" id="PWIAHSY"/>
<feature type="region of interest" description="Disordered" evidence="1">
    <location>
        <begin position="109"/>
        <end position="146"/>
    </location>
</feature>
<keyword evidence="3" id="KW-1185">Reference proteome</keyword>
<reference evidence="2" key="1">
    <citation type="submission" date="2021-01" db="EMBL/GenBank/DDBJ databases">
        <authorList>
            <consortium name="Genoscope - CEA"/>
            <person name="William W."/>
        </authorList>
    </citation>
    <scope>NUCLEOTIDE SEQUENCE</scope>
</reference>
<dbReference type="EMBL" id="CAJJDP010000004">
    <property type="protein sequence ID" value="CAD8134191.1"/>
    <property type="molecule type" value="Genomic_DNA"/>
</dbReference>
<dbReference type="AlphaFoldDB" id="A0A8S1RYT9"/>
<feature type="compositionally biased region" description="Polar residues" evidence="1">
    <location>
        <begin position="109"/>
        <end position="137"/>
    </location>
</feature>
<feature type="region of interest" description="Disordered" evidence="1">
    <location>
        <begin position="173"/>
        <end position="205"/>
    </location>
</feature>
<name>A0A8S1RYT9_PAROT</name>
<sequence>MSQASFTGFITIEDIKKPKYDVNHLLDPNYDSYVRDILPVKIQNFEIKRLEWDDFTGEPNKESPWIAHSYWSIHYDIPKMEISRASSNQKQPPTVTNQKNSNANINQQSEKIKQSPKNQTQITQQSQEKVNVKQQSPKLPPKIPLQQNNIQNRINSRLQNQAPTPALRIASLQGVQRQSQQKNQTPKKSSRSNSNSTLMKQQSPRQQLNIPVCCKLLAKSWTKSNQYDDLLEHETGHYLIGCLCALEFKRKAEQMELKNSENQMQEIKQLFQANFRTFLRIEKDYDEETSHYCNWRMQMKWNRKIKEQLLLYEMYFNN</sequence>
<proteinExistence type="predicted"/>
<comment type="caution">
    <text evidence="2">The sequence shown here is derived from an EMBL/GenBank/DDBJ whole genome shotgun (WGS) entry which is preliminary data.</text>
</comment>